<evidence type="ECO:0000313" key="10">
    <source>
        <dbReference type="Proteomes" id="UP000077755"/>
    </source>
</evidence>
<dbReference type="Gene3D" id="2.40.70.10">
    <property type="entry name" value="Acid Proteases"/>
    <property type="match status" value="2"/>
</dbReference>
<dbReference type="KEGG" id="dcr:108192828"/>
<feature type="domain" description="Peptidase A1" evidence="8">
    <location>
        <begin position="200"/>
        <end position="555"/>
    </location>
</feature>
<dbReference type="InterPro" id="IPR021109">
    <property type="entry name" value="Peptidase_aspartic_dom_sf"/>
</dbReference>
<dbReference type="Proteomes" id="UP000077755">
    <property type="component" value="Chromosome 6"/>
</dbReference>
<comment type="similarity">
    <text evidence="1 6">Belongs to the peptidase A1 family.</text>
</comment>
<dbReference type="PROSITE" id="PS00141">
    <property type="entry name" value="ASP_PROTEASE"/>
    <property type="match status" value="1"/>
</dbReference>
<name>A0AAF1B482_DAUCS</name>
<keyword evidence="4 6" id="KW-0378">Hydrolase</keyword>
<gene>
    <name evidence="9" type="ORF">DCAR_0622809</name>
</gene>
<keyword evidence="7" id="KW-0812">Transmembrane</keyword>
<evidence type="ECO:0000313" key="9">
    <source>
        <dbReference type="EMBL" id="WOH03412.1"/>
    </source>
</evidence>
<dbReference type="InterPro" id="IPR033121">
    <property type="entry name" value="PEPTIDASE_A1"/>
</dbReference>
<feature type="active site" evidence="5">
    <location>
        <position position="424"/>
    </location>
</feature>
<keyword evidence="7" id="KW-1133">Transmembrane helix</keyword>
<sequence length="571" mass="62494">MENEESPQLNKVVIITLPPPDNPSFGKTVSIFSYTDGPSQQQLNQVQENQDEEQPHVPIQPPFGNQNRVFSRRYVFGSRMSALGFVGLFLMAVVLCFSAYPKSLFQENGFGDNRLRDENDDDGKPSTFVFDLFPKSGMPAKLGNDVELKLGRFVEVNTDNVVSALVDDGVRASKIKAALSAVESTTILPVMGGSYPDGLYYTKILLGSPGRPYFLDIDTGSDLAWVQCDAPCTSCAKGPHPLYKPKRANIIPSKDALCAEVQQTHRSGYCESCQQCDYEIEYADHSSSMGVLARDDIHLMAANGSVVNMKVAFGCAYDQQGVVLNSLTKTDGILGLSRAKVSLSSQLAGQKIINNVVGHCLTADAAGAGYMFLGDDFVPQRQLEWVSMLNIPTTNAYVAEVSKISYGNTKLSLNGLDNGHVIFDSGSSYTYFTKQAYADLVTTLQSVSNDDLIQDESDSTLPLCWRAKIPIRAVSEVKQYFKPLTFQFGWKWLVSSVKMRIPPEGYLVVNNKGHICLGVLDGSEVHDGATIVLGDVSLRGQLVVYDNVNNLIGWMRSDCVKPQTSTSLPFP</sequence>
<dbReference type="GO" id="GO:0004190">
    <property type="term" value="F:aspartic-type endopeptidase activity"/>
    <property type="evidence" value="ECO:0007669"/>
    <property type="project" value="UniProtKB-KW"/>
</dbReference>
<protein>
    <recommendedName>
        <fullName evidence="8">Peptidase A1 domain-containing protein</fullName>
    </recommendedName>
</protein>
<evidence type="ECO:0000256" key="1">
    <source>
        <dbReference type="ARBA" id="ARBA00007447"/>
    </source>
</evidence>
<dbReference type="PANTHER" id="PTHR13683">
    <property type="entry name" value="ASPARTYL PROTEASES"/>
    <property type="match status" value="1"/>
</dbReference>
<dbReference type="PROSITE" id="PS51767">
    <property type="entry name" value="PEPTIDASE_A1"/>
    <property type="match status" value="1"/>
</dbReference>
<evidence type="ECO:0000256" key="2">
    <source>
        <dbReference type="ARBA" id="ARBA00022670"/>
    </source>
</evidence>
<evidence type="ECO:0000256" key="3">
    <source>
        <dbReference type="ARBA" id="ARBA00022750"/>
    </source>
</evidence>
<evidence type="ECO:0000256" key="5">
    <source>
        <dbReference type="PIRSR" id="PIRSR601461-1"/>
    </source>
</evidence>
<accession>A0AAF1B482</accession>
<evidence type="ECO:0000256" key="7">
    <source>
        <dbReference type="SAM" id="Phobius"/>
    </source>
</evidence>
<keyword evidence="3 6" id="KW-0064">Aspartyl protease</keyword>
<dbReference type="PANTHER" id="PTHR13683:SF316">
    <property type="entry name" value="ASPARTYL PROTEASE APCB1"/>
    <property type="match status" value="1"/>
</dbReference>
<organism evidence="9 10">
    <name type="scientific">Daucus carota subsp. sativus</name>
    <name type="common">Carrot</name>
    <dbReference type="NCBI Taxonomy" id="79200"/>
    <lineage>
        <taxon>Eukaryota</taxon>
        <taxon>Viridiplantae</taxon>
        <taxon>Streptophyta</taxon>
        <taxon>Embryophyta</taxon>
        <taxon>Tracheophyta</taxon>
        <taxon>Spermatophyta</taxon>
        <taxon>Magnoliopsida</taxon>
        <taxon>eudicotyledons</taxon>
        <taxon>Gunneridae</taxon>
        <taxon>Pentapetalae</taxon>
        <taxon>asterids</taxon>
        <taxon>campanulids</taxon>
        <taxon>Apiales</taxon>
        <taxon>Apiaceae</taxon>
        <taxon>Apioideae</taxon>
        <taxon>Scandiceae</taxon>
        <taxon>Daucinae</taxon>
        <taxon>Daucus</taxon>
        <taxon>Daucus sect. Daucus</taxon>
    </lineage>
</organism>
<dbReference type="PRINTS" id="PR00792">
    <property type="entry name" value="PEPSIN"/>
</dbReference>
<dbReference type="InterPro" id="IPR032799">
    <property type="entry name" value="TAXi_C"/>
</dbReference>
<dbReference type="EMBL" id="CP093348">
    <property type="protein sequence ID" value="WOH03412.1"/>
    <property type="molecule type" value="Genomic_DNA"/>
</dbReference>
<keyword evidence="7" id="KW-0472">Membrane</keyword>
<dbReference type="SUPFAM" id="SSF50630">
    <property type="entry name" value="Acid proteases"/>
    <property type="match status" value="1"/>
</dbReference>
<keyword evidence="2 6" id="KW-0645">Protease</keyword>
<dbReference type="GO" id="GO:0006508">
    <property type="term" value="P:proteolysis"/>
    <property type="evidence" value="ECO:0007669"/>
    <property type="project" value="UniProtKB-KW"/>
</dbReference>
<dbReference type="FunFam" id="2.40.70.10:FF:000015">
    <property type="entry name" value="Aspartyl protease family protein"/>
    <property type="match status" value="1"/>
</dbReference>
<dbReference type="InterPro" id="IPR001969">
    <property type="entry name" value="Aspartic_peptidase_AS"/>
</dbReference>
<dbReference type="Pfam" id="PF14543">
    <property type="entry name" value="TAXi_N"/>
    <property type="match status" value="1"/>
</dbReference>
<dbReference type="InterPro" id="IPR032861">
    <property type="entry name" value="TAXi_N"/>
</dbReference>
<reference evidence="9" key="1">
    <citation type="journal article" date="2016" name="Nat. Genet.">
        <title>A high-quality carrot genome assembly provides new insights into carotenoid accumulation and asterid genome evolution.</title>
        <authorList>
            <person name="Iorizzo M."/>
            <person name="Ellison S."/>
            <person name="Senalik D."/>
            <person name="Zeng P."/>
            <person name="Satapoomin P."/>
            <person name="Huang J."/>
            <person name="Bowman M."/>
            <person name="Iovene M."/>
            <person name="Sanseverino W."/>
            <person name="Cavagnaro P."/>
            <person name="Yildiz M."/>
            <person name="Macko-Podgorni A."/>
            <person name="Moranska E."/>
            <person name="Grzebelus E."/>
            <person name="Grzebelus D."/>
            <person name="Ashrafi H."/>
            <person name="Zheng Z."/>
            <person name="Cheng S."/>
            <person name="Spooner D."/>
            <person name="Van Deynze A."/>
            <person name="Simon P."/>
        </authorList>
    </citation>
    <scope>NUCLEOTIDE SEQUENCE</scope>
    <source>
        <tissue evidence="9">Leaf</tissue>
    </source>
</reference>
<feature type="active site" evidence="5">
    <location>
        <position position="218"/>
    </location>
</feature>
<proteinExistence type="inferred from homology"/>
<dbReference type="InterPro" id="IPR001461">
    <property type="entry name" value="Aspartic_peptidase_A1"/>
</dbReference>
<dbReference type="Pfam" id="PF14541">
    <property type="entry name" value="TAXi_C"/>
    <property type="match status" value="1"/>
</dbReference>
<evidence type="ECO:0000259" key="8">
    <source>
        <dbReference type="PROSITE" id="PS51767"/>
    </source>
</evidence>
<dbReference type="AlphaFoldDB" id="A0AAF1B482"/>
<evidence type="ECO:0000256" key="4">
    <source>
        <dbReference type="ARBA" id="ARBA00022801"/>
    </source>
</evidence>
<reference evidence="9" key="2">
    <citation type="submission" date="2022-03" db="EMBL/GenBank/DDBJ databases">
        <title>Draft title - Genomic analysis of global carrot germplasm unveils the trajectory of domestication and the origin of high carotenoid orange carrot.</title>
        <authorList>
            <person name="Iorizzo M."/>
            <person name="Ellison S."/>
            <person name="Senalik D."/>
            <person name="Macko-Podgorni A."/>
            <person name="Grzebelus D."/>
            <person name="Bostan H."/>
            <person name="Rolling W."/>
            <person name="Curaba J."/>
            <person name="Simon P."/>
        </authorList>
    </citation>
    <scope>NUCLEOTIDE SEQUENCE</scope>
    <source>
        <tissue evidence="9">Leaf</tissue>
    </source>
</reference>
<feature type="transmembrane region" description="Helical" evidence="7">
    <location>
        <begin position="82"/>
        <end position="100"/>
    </location>
</feature>
<keyword evidence="10" id="KW-1185">Reference proteome</keyword>
<evidence type="ECO:0000256" key="6">
    <source>
        <dbReference type="RuleBase" id="RU000454"/>
    </source>
</evidence>